<evidence type="ECO:0000313" key="2">
    <source>
        <dbReference type="Proteomes" id="UP000005426"/>
    </source>
</evidence>
<accession>G9P259</accession>
<dbReference type="HOGENOM" id="CLU_2399967_0_0_1"/>
<dbReference type="EMBL" id="ABDG02000026">
    <property type="protein sequence ID" value="EHK42654.1"/>
    <property type="molecule type" value="Genomic_DNA"/>
</dbReference>
<dbReference type="Proteomes" id="UP000005426">
    <property type="component" value="Unassembled WGS sequence"/>
</dbReference>
<comment type="caution">
    <text evidence="1">The sequence shown here is derived from an EMBL/GenBank/DDBJ whole genome shotgun (WGS) entry which is preliminary data.</text>
</comment>
<gene>
    <name evidence="1" type="ORF">TRIATDRAFT_300770</name>
</gene>
<dbReference type="AlphaFoldDB" id="G9P259"/>
<sequence length="93" mass="10669">MAFVPPTWCSWPVTRHSFLRCQHQPAFIQLQLIQSISLTAKDNHLHLLPLLSRTPHRALPTLFIAVLEGWWAMEIDQEHSETGKLGRDSTEGE</sequence>
<name>G9P259_HYPAI</name>
<evidence type="ECO:0000313" key="1">
    <source>
        <dbReference type="EMBL" id="EHK42654.1"/>
    </source>
</evidence>
<keyword evidence="2" id="KW-1185">Reference proteome</keyword>
<proteinExistence type="predicted"/>
<reference evidence="1 2" key="1">
    <citation type="journal article" date="2011" name="Genome Biol.">
        <title>Comparative genome sequence analysis underscores mycoparasitism as the ancestral life style of Trichoderma.</title>
        <authorList>
            <person name="Kubicek C.P."/>
            <person name="Herrera-Estrella A."/>
            <person name="Seidl-Seiboth V."/>
            <person name="Martinez D.A."/>
            <person name="Druzhinina I.S."/>
            <person name="Thon M."/>
            <person name="Zeilinger S."/>
            <person name="Casas-Flores S."/>
            <person name="Horwitz B.A."/>
            <person name="Mukherjee P.K."/>
            <person name="Mukherjee M."/>
            <person name="Kredics L."/>
            <person name="Alcaraz L.D."/>
            <person name="Aerts A."/>
            <person name="Antal Z."/>
            <person name="Atanasova L."/>
            <person name="Cervantes-Badillo M.G."/>
            <person name="Challacombe J."/>
            <person name="Chertkov O."/>
            <person name="McCluskey K."/>
            <person name="Coulpier F."/>
            <person name="Deshpande N."/>
            <person name="von Doehren H."/>
            <person name="Ebbole D.J."/>
            <person name="Esquivel-Naranjo E.U."/>
            <person name="Fekete E."/>
            <person name="Flipphi M."/>
            <person name="Glaser F."/>
            <person name="Gomez-Rodriguez E.Y."/>
            <person name="Gruber S."/>
            <person name="Han C."/>
            <person name="Henrissat B."/>
            <person name="Hermosa R."/>
            <person name="Hernandez-Onate M."/>
            <person name="Karaffa L."/>
            <person name="Kosti I."/>
            <person name="Le Crom S."/>
            <person name="Lindquist E."/>
            <person name="Lucas S."/>
            <person name="Luebeck M."/>
            <person name="Luebeck P.S."/>
            <person name="Margeot A."/>
            <person name="Metz B."/>
            <person name="Misra M."/>
            <person name="Nevalainen H."/>
            <person name="Omann M."/>
            <person name="Packer N."/>
            <person name="Perrone G."/>
            <person name="Uresti-Rivera E.E."/>
            <person name="Salamov A."/>
            <person name="Schmoll M."/>
            <person name="Seiboth B."/>
            <person name="Shapiro H."/>
            <person name="Sukno S."/>
            <person name="Tamayo-Ramos J.A."/>
            <person name="Tisch D."/>
            <person name="Wiest A."/>
            <person name="Wilkinson H.H."/>
            <person name="Zhang M."/>
            <person name="Coutinho P.M."/>
            <person name="Kenerley C.M."/>
            <person name="Monte E."/>
            <person name="Baker S.E."/>
            <person name="Grigoriev I.V."/>
        </authorList>
    </citation>
    <scope>NUCLEOTIDE SEQUENCE [LARGE SCALE GENOMIC DNA]</scope>
    <source>
        <strain evidence="2">ATCC 20476 / IMI 206040</strain>
    </source>
</reference>
<organism evidence="1 2">
    <name type="scientific">Hypocrea atroviridis (strain ATCC 20476 / IMI 206040)</name>
    <name type="common">Trichoderma atroviride</name>
    <dbReference type="NCBI Taxonomy" id="452589"/>
    <lineage>
        <taxon>Eukaryota</taxon>
        <taxon>Fungi</taxon>
        <taxon>Dikarya</taxon>
        <taxon>Ascomycota</taxon>
        <taxon>Pezizomycotina</taxon>
        <taxon>Sordariomycetes</taxon>
        <taxon>Hypocreomycetidae</taxon>
        <taxon>Hypocreales</taxon>
        <taxon>Hypocreaceae</taxon>
        <taxon>Trichoderma</taxon>
    </lineage>
</organism>
<protein>
    <submittedName>
        <fullName evidence="1">Uncharacterized protein</fullName>
    </submittedName>
</protein>